<dbReference type="InterPro" id="IPR001387">
    <property type="entry name" value="Cro/C1-type_HTH"/>
</dbReference>
<proteinExistence type="predicted"/>
<dbReference type="InterPro" id="IPR010982">
    <property type="entry name" value="Lambda_DNA-bd_dom_sf"/>
</dbReference>
<accession>H6U8G5</accession>
<evidence type="ECO:0000313" key="2">
    <source>
        <dbReference type="EMBL" id="AFA44244.1"/>
    </source>
</evidence>
<protein>
    <submittedName>
        <fullName evidence="2">Transcriptional regulator</fullName>
    </submittedName>
</protein>
<organism evidence="2">
    <name type="scientific">Avibacterium paragallinarum</name>
    <name type="common">Haemophilus gallinarum</name>
    <dbReference type="NCBI Taxonomy" id="728"/>
    <lineage>
        <taxon>Bacteria</taxon>
        <taxon>Pseudomonadati</taxon>
        <taxon>Pseudomonadota</taxon>
        <taxon>Gammaproteobacteria</taxon>
        <taxon>Pasteurellales</taxon>
        <taxon>Pasteurellaceae</taxon>
        <taxon>Avibacterium</taxon>
    </lineage>
</organism>
<dbReference type="SMART" id="SM00530">
    <property type="entry name" value="HTH_XRE"/>
    <property type="match status" value="1"/>
</dbReference>
<dbReference type="PROSITE" id="PS50943">
    <property type="entry name" value="HTH_CROC1"/>
    <property type="match status" value="1"/>
</dbReference>
<dbReference type="SUPFAM" id="SSF47413">
    <property type="entry name" value="lambda repressor-like DNA-binding domains"/>
    <property type="match status" value="1"/>
</dbReference>
<feature type="domain" description="HTH cro/C1-type" evidence="1">
    <location>
        <begin position="15"/>
        <end position="70"/>
    </location>
</feature>
<dbReference type="Gene3D" id="1.10.260.40">
    <property type="entry name" value="lambda repressor-like DNA-binding domains"/>
    <property type="match status" value="1"/>
</dbReference>
<sequence length="171" mass="19006">MKLEYKKVDGFSSRLENARKRLSLSRAKVCEMLEGTAISTLQAWEAGTREPPISILMRLADILQTTPNYLLTGEESTNTGIKQTSVKPLNIEEALQALQQAIERQKPKDNLVLDGVPLKVEEMTVIRNYRQTDDRGREAILTLSYTMLGCVTSSASDDDKDENIAMVANGS</sequence>
<reference evidence="2" key="1">
    <citation type="submission" date="2011-08" db="EMBL/GenBank/DDBJ databases">
        <title>Identification of pro-phages and pro-phage like genetic features within Avibacterium paragallinarum.</title>
        <authorList>
            <person name="Roodt Y."/>
            <person name="Albertyn J."/>
            <person name="Bragg R.R."/>
        </authorList>
    </citation>
    <scope>NUCLEOTIDE SEQUENCE</scope>
    <source>
        <strain evidence="2">Modesto</strain>
    </source>
</reference>
<dbReference type="EMBL" id="JN627905">
    <property type="protein sequence ID" value="AFA44244.1"/>
    <property type="molecule type" value="Genomic_DNA"/>
</dbReference>
<dbReference type="CDD" id="cd00093">
    <property type="entry name" value="HTH_XRE"/>
    <property type="match status" value="1"/>
</dbReference>
<name>H6U8G5_AVIPA</name>
<evidence type="ECO:0000259" key="1">
    <source>
        <dbReference type="PROSITE" id="PS50943"/>
    </source>
</evidence>
<dbReference type="AlphaFoldDB" id="H6U8G5"/>
<dbReference type="GO" id="GO:0003677">
    <property type="term" value="F:DNA binding"/>
    <property type="evidence" value="ECO:0007669"/>
    <property type="project" value="InterPro"/>
</dbReference>
<dbReference type="Pfam" id="PF01381">
    <property type="entry name" value="HTH_3"/>
    <property type="match status" value="1"/>
</dbReference>